<dbReference type="EMBL" id="JH431461">
    <property type="status" value="NOT_ANNOTATED_CDS"/>
    <property type="molecule type" value="Genomic_DNA"/>
</dbReference>
<organism evidence="1 2">
    <name type="scientific">Strigamia maritima</name>
    <name type="common">European centipede</name>
    <name type="synonym">Geophilus maritimus</name>
    <dbReference type="NCBI Taxonomy" id="126957"/>
    <lineage>
        <taxon>Eukaryota</taxon>
        <taxon>Metazoa</taxon>
        <taxon>Ecdysozoa</taxon>
        <taxon>Arthropoda</taxon>
        <taxon>Myriapoda</taxon>
        <taxon>Chilopoda</taxon>
        <taxon>Pleurostigmophora</taxon>
        <taxon>Geophilomorpha</taxon>
        <taxon>Linotaeniidae</taxon>
        <taxon>Strigamia</taxon>
    </lineage>
</organism>
<reference evidence="2" key="1">
    <citation type="submission" date="2011-05" db="EMBL/GenBank/DDBJ databases">
        <authorList>
            <person name="Richards S.R."/>
            <person name="Qu J."/>
            <person name="Jiang H."/>
            <person name="Jhangiani S.N."/>
            <person name="Agravi P."/>
            <person name="Goodspeed R."/>
            <person name="Gross S."/>
            <person name="Mandapat C."/>
            <person name="Jackson L."/>
            <person name="Mathew T."/>
            <person name="Pu L."/>
            <person name="Thornton R."/>
            <person name="Saada N."/>
            <person name="Wilczek-Boney K.B."/>
            <person name="Lee S."/>
            <person name="Kovar C."/>
            <person name="Wu Y."/>
            <person name="Scherer S.E."/>
            <person name="Worley K.C."/>
            <person name="Muzny D.M."/>
            <person name="Gibbs R."/>
        </authorList>
    </citation>
    <scope>NUCLEOTIDE SEQUENCE</scope>
    <source>
        <strain evidence="2">Brora</strain>
    </source>
</reference>
<keyword evidence="2" id="KW-1185">Reference proteome</keyword>
<sequence>MFKTSVFGCHLLVGRQRHLVAKRRHFFPLKIALKRPIDPVFLLKVVMIKPHILDVLESNNQPTGSGSYPQYIRFFESKQTTMCKSEIKARPNCTMYHVVPCPVNPVYFNMGNTNCDVRNSGAP</sequence>
<dbReference type="Proteomes" id="UP000014500">
    <property type="component" value="Unassembled WGS sequence"/>
</dbReference>
<dbReference type="AlphaFoldDB" id="T1IT43"/>
<protein>
    <submittedName>
        <fullName evidence="1">Uncharacterized protein</fullName>
    </submittedName>
</protein>
<proteinExistence type="predicted"/>
<reference evidence="1" key="2">
    <citation type="submission" date="2015-02" db="UniProtKB">
        <authorList>
            <consortium name="EnsemblMetazoa"/>
        </authorList>
    </citation>
    <scope>IDENTIFICATION</scope>
</reference>
<evidence type="ECO:0000313" key="1">
    <source>
        <dbReference type="EnsemblMetazoa" id="SMAR004287-PA"/>
    </source>
</evidence>
<dbReference type="HOGENOM" id="CLU_2018085_0_0_1"/>
<evidence type="ECO:0000313" key="2">
    <source>
        <dbReference type="Proteomes" id="UP000014500"/>
    </source>
</evidence>
<accession>T1IT43</accession>
<dbReference type="EnsemblMetazoa" id="SMAR004287-RA">
    <property type="protein sequence ID" value="SMAR004287-PA"/>
    <property type="gene ID" value="SMAR004287"/>
</dbReference>
<name>T1IT43_STRMM</name>